<protein>
    <submittedName>
        <fullName evidence="2">Uncharacterized protein</fullName>
    </submittedName>
</protein>
<evidence type="ECO:0000313" key="2">
    <source>
        <dbReference type="EMBL" id="GLJ58956.1"/>
    </source>
</evidence>
<accession>A0AAD3NSM8</accession>
<evidence type="ECO:0000313" key="3">
    <source>
        <dbReference type="Proteomes" id="UP001234787"/>
    </source>
</evidence>
<dbReference type="AlphaFoldDB" id="A0AAD3NSM8"/>
<evidence type="ECO:0000256" key="1">
    <source>
        <dbReference type="SAM" id="MobiDB-lite"/>
    </source>
</evidence>
<dbReference type="Proteomes" id="UP001234787">
    <property type="component" value="Unassembled WGS sequence"/>
</dbReference>
<name>A0AAD3NSM8_CRYJA</name>
<dbReference type="EMBL" id="BSEH01000631">
    <property type="protein sequence ID" value="GLJ58956.1"/>
    <property type="molecule type" value="Genomic_DNA"/>
</dbReference>
<feature type="region of interest" description="Disordered" evidence="1">
    <location>
        <begin position="42"/>
        <end position="78"/>
    </location>
</feature>
<organism evidence="2 3">
    <name type="scientific">Cryptomeria japonica</name>
    <name type="common">Japanese cedar</name>
    <name type="synonym">Cupressus japonica</name>
    <dbReference type="NCBI Taxonomy" id="3369"/>
    <lineage>
        <taxon>Eukaryota</taxon>
        <taxon>Viridiplantae</taxon>
        <taxon>Streptophyta</taxon>
        <taxon>Embryophyta</taxon>
        <taxon>Tracheophyta</taxon>
        <taxon>Spermatophyta</taxon>
        <taxon>Pinopsida</taxon>
        <taxon>Pinidae</taxon>
        <taxon>Conifers II</taxon>
        <taxon>Cupressales</taxon>
        <taxon>Cupressaceae</taxon>
        <taxon>Cryptomeria</taxon>
    </lineage>
</organism>
<comment type="caution">
    <text evidence="2">The sequence shown here is derived from an EMBL/GenBank/DDBJ whole genome shotgun (WGS) entry which is preliminary data.</text>
</comment>
<proteinExistence type="predicted"/>
<keyword evidence="3" id="KW-1185">Reference proteome</keyword>
<sequence>MVGGRERYPACPQPSPPGGGWMELAEEHDPCTAPYLTKHSLRKEGRSNHLPLPADEGGRKQGWSRIAGKMKSMQNEEP</sequence>
<reference evidence="2" key="1">
    <citation type="submission" date="2022-12" db="EMBL/GenBank/DDBJ databases">
        <title>Chromosome-Level Genome Assembly of Japanese Cedar (Cryptomeriajaponica D. Don).</title>
        <authorList>
            <person name="Fujino T."/>
            <person name="Yamaguchi K."/>
            <person name="Yokoyama T."/>
            <person name="Hamanaka T."/>
            <person name="Harazono Y."/>
            <person name="Kamada H."/>
            <person name="Kobayashi W."/>
            <person name="Ujino-Ihara T."/>
            <person name="Uchiyama K."/>
            <person name="Matsumoto A."/>
            <person name="Izuno A."/>
            <person name="Tsumura Y."/>
            <person name="Toyoda A."/>
            <person name="Shigenobu S."/>
            <person name="Moriguchi Y."/>
            <person name="Ueno S."/>
            <person name="Kasahara M."/>
        </authorList>
    </citation>
    <scope>NUCLEOTIDE SEQUENCE</scope>
</reference>
<feature type="region of interest" description="Disordered" evidence="1">
    <location>
        <begin position="1"/>
        <end position="22"/>
    </location>
</feature>
<gene>
    <name evidence="2" type="ORF">SUGI_1486130</name>
</gene>